<evidence type="ECO:0000256" key="1">
    <source>
        <dbReference type="SAM" id="Phobius"/>
    </source>
</evidence>
<dbReference type="PANTHER" id="PTHR37576:SF2">
    <property type="entry name" value="DEFECT AT LOW TEMPERATURE PROTEIN 1"/>
    <property type="match status" value="1"/>
</dbReference>
<dbReference type="InterPro" id="IPR021514">
    <property type="entry name" value="DUF3176"/>
</dbReference>
<keyword evidence="1" id="KW-0812">Transmembrane</keyword>
<name>A0A8H7TIX5_9HELO</name>
<dbReference type="Proteomes" id="UP000664132">
    <property type="component" value="Unassembled WGS sequence"/>
</dbReference>
<dbReference type="Pfam" id="PF11374">
    <property type="entry name" value="DUF3176"/>
    <property type="match status" value="1"/>
</dbReference>
<gene>
    <name evidence="2" type="ORF">IFR04_006443</name>
</gene>
<dbReference type="OrthoDB" id="5357734at2759"/>
<reference evidence="2" key="1">
    <citation type="submission" date="2021-02" db="EMBL/GenBank/DDBJ databases">
        <title>Genome sequence Cadophora malorum strain M34.</title>
        <authorList>
            <person name="Stefanovic E."/>
            <person name="Vu D."/>
            <person name="Scully C."/>
            <person name="Dijksterhuis J."/>
            <person name="Roader J."/>
            <person name="Houbraken J."/>
        </authorList>
    </citation>
    <scope>NUCLEOTIDE SEQUENCE</scope>
    <source>
        <strain evidence="2">M34</strain>
    </source>
</reference>
<evidence type="ECO:0000313" key="2">
    <source>
        <dbReference type="EMBL" id="KAG4420427.1"/>
    </source>
</evidence>
<protein>
    <submittedName>
        <fullName evidence="2">Uncharacterized protein</fullName>
    </submittedName>
</protein>
<feature type="transmembrane region" description="Helical" evidence="1">
    <location>
        <begin position="539"/>
        <end position="563"/>
    </location>
</feature>
<keyword evidence="1" id="KW-0472">Membrane</keyword>
<organism evidence="2 3">
    <name type="scientific">Cadophora malorum</name>
    <dbReference type="NCBI Taxonomy" id="108018"/>
    <lineage>
        <taxon>Eukaryota</taxon>
        <taxon>Fungi</taxon>
        <taxon>Dikarya</taxon>
        <taxon>Ascomycota</taxon>
        <taxon>Pezizomycotina</taxon>
        <taxon>Leotiomycetes</taxon>
        <taxon>Helotiales</taxon>
        <taxon>Ploettnerulaceae</taxon>
        <taxon>Cadophora</taxon>
    </lineage>
</organism>
<evidence type="ECO:0000313" key="3">
    <source>
        <dbReference type="Proteomes" id="UP000664132"/>
    </source>
</evidence>
<proteinExistence type="predicted"/>
<dbReference type="PANTHER" id="PTHR37576">
    <property type="entry name" value="DEFECT AT LOW TEMPERATURE PROTEIN 1"/>
    <property type="match status" value="1"/>
</dbReference>
<dbReference type="EMBL" id="JAFJYH010000084">
    <property type="protein sequence ID" value="KAG4420427.1"/>
    <property type="molecule type" value="Genomic_DNA"/>
</dbReference>
<accession>A0A8H7TIX5</accession>
<dbReference type="AlphaFoldDB" id="A0A8H7TIX5"/>
<keyword evidence="1" id="KW-1133">Transmembrane helix</keyword>
<sequence length="628" mass="69755">MSTTSHEADKATRAPVVEAVELHDIQRSNEDADSTRESENWEPGFWKRFPWMGFGCLFMAILITVAEIIILLMSDGKSVSQWTVRGKSVAPNVILSVLNSCAGVCFAIAVAQGIAISWWRKAMQGATIKDLHNTWSFGSSISAIVLNLKYFNLAALAAVVTKLTIVDGVLFQRSTTTYVALGLPHDHNITTFPTKFMPLTARLNQFGNDTDYLSYAYTYDIQTWISSAFGSVYSSYGFTDCDGICGVNAPNPGYTATCDWTQEEVDFIADLNFGNVTNTTSPQTIETDLMSVNFTLNFATLEKNYTWIGVNMINYVPVDLNTSDSNSICPAQLFRTQCELRQSIINYPVYMQFSNQSTTSRHGAVSKVDVYLGGLNKFNGTRDDLQEFDYDLGQLPGFDWISDVVTNNRTPGPLSFTTNGGIYQALKDRYTSRAYLTTHTNDSTSWSVSLSGQEAALLANNEYPPVNNNTCPFRYDDPMQQIMPGLNTLTFIVADDLYNRANWTDNAFTDEQASAYWDNSSKNVTSTQFITEVHYSTNYHFMFGALASTLFCACLVLPVYWGFWELGRKVSLNPIEIANAFQAPMLATAVPKSGHADDVVKVAGKRQVVYGQYGDEEGGPTRRFVVPQ</sequence>
<comment type="caution">
    <text evidence="2">The sequence shown here is derived from an EMBL/GenBank/DDBJ whole genome shotgun (WGS) entry which is preliminary data.</text>
</comment>
<feature type="transmembrane region" description="Helical" evidence="1">
    <location>
        <begin position="93"/>
        <end position="119"/>
    </location>
</feature>
<feature type="transmembrane region" description="Helical" evidence="1">
    <location>
        <begin position="51"/>
        <end position="72"/>
    </location>
</feature>
<keyword evidence="3" id="KW-1185">Reference proteome</keyword>